<evidence type="ECO:0000256" key="1">
    <source>
        <dbReference type="SAM" id="MobiDB-lite"/>
    </source>
</evidence>
<dbReference type="WBParaSite" id="TREG1_99200.1">
    <property type="protein sequence ID" value="TREG1_99200.1"/>
    <property type="gene ID" value="TREG1_99200"/>
</dbReference>
<dbReference type="AlphaFoldDB" id="A0AA85KQH4"/>
<keyword evidence="2" id="KW-1185">Reference proteome</keyword>
<reference evidence="3" key="2">
    <citation type="submission" date="2023-11" db="UniProtKB">
        <authorList>
            <consortium name="WormBaseParasite"/>
        </authorList>
    </citation>
    <scope>IDENTIFICATION</scope>
</reference>
<evidence type="ECO:0000313" key="3">
    <source>
        <dbReference type="WBParaSite" id="TREG1_99200.1"/>
    </source>
</evidence>
<feature type="region of interest" description="Disordered" evidence="1">
    <location>
        <begin position="120"/>
        <end position="140"/>
    </location>
</feature>
<sequence length="456" mass="52354">MDSESRDEDSSGNSEAEVETSVDEVTDKVKGCVNVDWPESDSNGDVTDDEFLLVLDKMDMPRFDTTSPRGDKKSWETFAETAAAYVYKSFGERVSQPLRVWLSNSASSAILHGLLGELTTSTEAGQGEDSRSPEEATTENMSIADSCLDNRQDGHWCYGRWTVDNVASTSEMKDVLNSEMANACASVMIAAVVNYFQENRYIPTGFMKDNYASRILESGVMEKYGVKDESDKMKAMLITGRWVSKLIVFRKATKHRQLLHPIRPVKRIGYKQSLRKLDIRKHFFDVPAGFTDTRIAYMISDRMVRSVCIPFFKKFHELIELRKQYCRIISDPFHYHIHGGYLTGSPRTTIIDTSKNLFGRLITYLRVFEPESELLLYPQWCGKYYLDYSDRWEDILRDIHDEIYMPSGYNLREVLREDGCIPDQFPPNGEEMIACWKEYGVGEKIQKSILKYYLAS</sequence>
<name>A0AA85KQH4_TRIRE</name>
<dbReference type="Proteomes" id="UP000050795">
    <property type="component" value="Unassembled WGS sequence"/>
</dbReference>
<reference evidence="2" key="1">
    <citation type="submission" date="2022-06" db="EMBL/GenBank/DDBJ databases">
        <authorList>
            <person name="Berger JAMES D."/>
            <person name="Berger JAMES D."/>
        </authorList>
    </citation>
    <scope>NUCLEOTIDE SEQUENCE [LARGE SCALE GENOMIC DNA]</scope>
</reference>
<organism evidence="2 3">
    <name type="scientific">Trichobilharzia regenti</name>
    <name type="common">Nasal bird schistosome</name>
    <dbReference type="NCBI Taxonomy" id="157069"/>
    <lineage>
        <taxon>Eukaryota</taxon>
        <taxon>Metazoa</taxon>
        <taxon>Spiralia</taxon>
        <taxon>Lophotrochozoa</taxon>
        <taxon>Platyhelminthes</taxon>
        <taxon>Trematoda</taxon>
        <taxon>Digenea</taxon>
        <taxon>Strigeidida</taxon>
        <taxon>Schistosomatoidea</taxon>
        <taxon>Schistosomatidae</taxon>
        <taxon>Trichobilharzia</taxon>
    </lineage>
</organism>
<proteinExistence type="predicted"/>
<feature type="region of interest" description="Disordered" evidence="1">
    <location>
        <begin position="1"/>
        <end position="27"/>
    </location>
</feature>
<evidence type="ECO:0000313" key="2">
    <source>
        <dbReference type="Proteomes" id="UP000050795"/>
    </source>
</evidence>
<accession>A0AA85KQH4</accession>
<protein>
    <submittedName>
        <fullName evidence="3">Uncharacterized protein</fullName>
    </submittedName>
</protein>